<name>A0A183FAI2_HELPZ</name>
<evidence type="ECO:0000313" key="2">
    <source>
        <dbReference type="Proteomes" id="UP000050761"/>
    </source>
</evidence>
<gene>
    <name evidence="1" type="ORF">HPBE_LOCUS3175</name>
</gene>
<keyword evidence="2" id="KW-1185">Reference proteome</keyword>
<reference evidence="1 2" key="1">
    <citation type="submission" date="2018-11" db="EMBL/GenBank/DDBJ databases">
        <authorList>
            <consortium name="Pathogen Informatics"/>
        </authorList>
    </citation>
    <scope>NUCLEOTIDE SEQUENCE [LARGE SCALE GENOMIC DNA]</scope>
</reference>
<protein>
    <submittedName>
        <fullName evidence="3">SSD domain-containing protein</fullName>
    </submittedName>
</protein>
<evidence type="ECO:0000313" key="1">
    <source>
        <dbReference type="EMBL" id="VDO31731.1"/>
    </source>
</evidence>
<proteinExistence type="predicted"/>
<organism evidence="2 3">
    <name type="scientific">Heligmosomoides polygyrus</name>
    <name type="common">Parasitic roundworm</name>
    <dbReference type="NCBI Taxonomy" id="6339"/>
    <lineage>
        <taxon>Eukaryota</taxon>
        <taxon>Metazoa</taxon>
        <taxon>Ecdysozoa</taxon>
        <taxon>Nematoda</taxon>
        <taxon>Chromadorea</taxon>
        <taxon>Rhabditida</taxon>
        <taxon>Rhabditina</taxon>
        <taxon>Rhabditomorpha</taxon>
        <taxon>Strongyloidea</taxon>
        <taxon>Heligmosomidae</taxon>
        <taxon>Heligmosomoides</taxon>
    </lineage>
</organism>
<dbReference type="EMBL" id="UZAH01006781">
    <property type="protein sequence ID" value="VDO31731.1"/>
    <property type="molecule type" value="Genomic_DNA"/>
</dbReference>
<accession>A0A183FAI2</accession>
<evidence type="ECO:0000313" key="3">
    <source>
        <dbReference type="WBParaSite" id="HPBE_0000317401-mRNA-1"/>
    </source>
</evidence>
<dbReference type="Proteomes" id="UP000050761">
    <property type="component" value="Unassembled WGS sequence"/>
</dbReference>
<dbReference type="WBParaSite" id="HPBE_0000317401-mRNA-1">
    <property type="protein sequence ID" value="HPBE_0000317401-mRNA-1"/>
    <property type="gene ID" value="HPBE_0000317401"/>
</dbReference>
<accession>A0A3P7UAQ0</accession>
<sequence>MLQKALLSAVDSPLVESSWRTCSFIFQLTYDAVKIANSLLNAANFFLDSSTRLVVIGVVDFMIPIDLDPVYGITICSIVTCGIVCLKLPYKFGILCDDVADPGSSNADDQWLAYLLKFRKRALYLRQCSACFIFEIHCRLFCSSCSSMRMT</sequence>
<reference evidence="3" key="2">
    <citation type="submission" date="2019-09" db="UniProtKB">
        <authorList>
            <consortium name="WormBaseParasite"/>
        </authorList>
    </citation>
    <scope>IDENTIFICATION</scope>
</reference>
<dbReference type="AlphaFoldDB" id="A0A183FAI2"/>